<feature type="region of interest" description="Disordered" evidence="1">
    <location>
        <begin position="576"/>
        <end position="623"/>
    </location>
</feature>
<evidence type="ECO:0000256" key="1">
    <source>
        <dbReference type="SAM" id="MobiDB-lite"/>
    </source>
</evidence>
<evidence type="ECO:0000313" key="3">
    <source>
        <dbReference type="EnsemblMetazoa" id="Aqu2.1.36414_001"/>
    </source>
</evidence>
<sequence length="906" mass="98430">MQALHRVNGVVSSGLPSSVIQSGTSDRHQDKVVVVPSINGTNLPANNNNSIGSTNTDILTLSRLASLSKTLNQPPGGGGTIVGTLKGGVLMGGGETSRGEGGGGMAGQHKLNNSHLHRSSMTKNMKTEATPSNTTNNNGLDNNQILSSSIGRDGQVQNFIKRHCCSVIDTRSSRLSSAQSGLENRVRASLKTLRSSQLRMSHAHTLNELISHKKGPEVEEEVTPLLLTVDGSSNTSFNSSIDSSSNGSLLAPPPSLPSNGKVSSALQQHLHCLESLIDEEATDTSSDEEEEMEALPRNGKTKSKNDRYIRKLAVKQRWEKDRAQLGARWAWLCHQILTLNQKLYQLDSRIQTQDPKETVQLTPHNPPPSPLNLPNCVCGLQNGHSDHKVSGGQPPQRGNGSTLLSKPPLGGKVNGGVTCSCQFRQMLLSNQSLMMSHPLQVGDLVGCSFPVLVMDEANQVSARTRGTHRAPKRKLVRMKEKRQERRKGKRSGCSTVDESYHPHLSQEGDVPSNVWLDSSLHQVLQEHSYASLPLPKKRKVSAAATTTAASNSCSTVTNLFDHAATINHSLLRLERSKSFSPSPSPLDVSSSIGEKGIPRKRHSANSFDDSSHPVTPTSLMKKKKGVTTPQYDINNIVIPYSILSTTTRLEKLEYKEIITPKWRKVSSHPAHPLPPLPNGEHMETEQKAEGVKENGVVRNGGESVQQNGDKETVNCDNEIESDEEDDSDAVFAIRHDRCEAKERNRYLNFVTGNRKRPRPSQLSSTPDSGSLSPSFPSTPPPPVERVERVPQVPPWSPRKFPLAGKDLDYLTKAAPVPPPLIKKVIQYVPVLDYSRMSSSPSPLPNHAPSTPPPLLTSPIASEGTDECPLSNSQWMATTHVKHLDQPPTASSSGIILKLSKPKQAAV</sequence>
<dbReference type="OrthoDB" id="6022640at2759"/>
<feature type="compositionally biased region" description="Basic residues" evidence="1">
    <location>
        <begin position="465"/>
        <end position="476"/>
    </location>
</feature>
<dbReference type="EnsemblMetazoa" id="Aqu2.1.36414_001">
    <property type="protein sequence ID" value="Aqu2.1.36414_001"/>
    <property type="gene ID" value="Aqu2.1.36414"/>
</dbReference>
<feature type="compositionally biased region" description="Basic and acidic residues" evidence="1">
    <location>
        <begin position="680"/>
        <end position="692"/>
    </location>
</feature>
<dbReference type="AlphaFoldDB" id="A0A1X7V9G2"/>
<reference evidence="3" key="2">
    <citation type="submission" date="2017-05" db="UniProtKB">
        <authorList>
            <consortium name="EnsemblMetazoa"/>
        </authorList>
    </citation>
    <scope>IDENTIFICATION</scope>
</reference>
<reference evidence="4" key="1">
    <citation type="journal article" date="2010" name="Nature">
        <title>The Amphimedon queenslandica genome and the evolution of animal complexity.</title>
        <authorList>
            <person name="Srivastava M."/>
            <person name="Simakov O."/>
            <person name="Chapman J."/>
            <person name="Fahey B."/>
            <person name="Gauthier M.E."/>
            <person name="Mitros T."/>
            <person name="Richards G.S."/>
            <person name="Conaco C."/>
            <person name="Dacre M."/>
            <person name="Hellsten U."/>
            <person name="Larroux C."/>
            <person name="Putnam N.H."/>
            <person name="Stanke M."/>
            <person name="Adamska M."/>
            <person name="Darling A."/>
            <person name="Degnan S.M."/>
            <person name="Oakley T.H."/>
            <person name="Plachetzki D.C."/>
            <person name="Zhai Y."/>
            <person name="Adamski M."/>
            <person name="Calcino A."/>
            <person name="Cummins S.F."/>
            <person name="Goodstein D.M."/>
            <person name="Harris C."/>
            <person name="Jackson D.J."/>
            <person name="Leys S.P."/>
            <person name="Shu S."/>
            <person name="Woodcroft B.J."/>
            <person name="Vervoort M."/>
            <person name="Kosik K.S."/>
            <person name="Manning G."/>
            <person name="Degnan B.M."/>
            <person name="Rokhsar D.S."/>
        </authorList>
    </citation>
    <scope>NUCLEOTIDE SEQUENCE [LARGE SCALE GENOMIC DNA]</scope>
</reference>
<feature type="compositionally biased region" description="Low complexity" evidence="1">
    <location>
        <begin position="578"/>
        <end position="591"/>
    </location>
</feature>
<dbReference type="KEGG" id="aqu:105312144"/>
<feature type="region of interest" description="Disordered" evidence="1">
    <location>
        <begin position="836"/>
        <end position="906"/>
    </location>
</feature>
<protein>
    <recommendedName>
        <fullName evidence="2">PEHE domain-containing protein</fullName>
    </recommendedName>
</protein>
<feature type="region of interest" description="Disordered" evidence="1">
    <location>
        <begin position="356"/>
        <end position="375"/>
    </location>
</feature>
<dbReference type="STRING" id="400682.A0A1X7V9G2"/>
<feature type="region of interest" description="Disordered" evidence="1">
    <location>
        <begin position="280"/>
        <end position="304"/>
    </location>
</feature>
<proteinExistence type="predicted"/>
<feature type="compositionally biased region" description="Polar residues" evidence="1">
    <location>
        <begin position="604"/>
        <end position="618"/>
    </location>
</feature>
<keyword evidence="4" id="KW-1185">Reference proteome</keyword>
<evidence type="ECO:0000259" key="2">
    <source>
        <dbReference type="SMART" id="SM01300"/>
    </source>
</evidence>
<dbReference type="SMART" id="SM01300">
    <property type="entry name" value="PEHE"/>
    <property type="match status" value="1"/>
</dbReference>
<dbReference type="InterPro" id="IPR026180">
    <property type="entry name" value="NSL1"/>
</dbReference>
<dbReference type="EnsemblMetazoa" id="XM_011404553.2">
    <property type="protein sequence ID" value="XP_011402855.1"/>
    <property type="gene ID" value="LOC105312144"/>
</dbReference>
<organism evidence="3">
    <name type="scientific">Amphimedon queenslandica</name>
    <name type="common">Sponge</name>
    <dbReference type="NCBI Taxonomy" id="400682"/>
    <lineage>
        <taxon>Eukaryota</taxon>
        <taxon>Metazoa</taxon>
        <taxon>Porifera</taxon>
        <taxon>Demospongiae</taxon>
        <taxon>Heteroscleromorpha</taxon>
        <taxon>Haplosclerida</taxon>
        <taxon>Niphatidae</taxon>
        <taxon>Amphimedon</taxon>
    </lineage>
</organism>
<dbReference type="PANTHER" id="PTHR22443:SF18">
    <property type="entry name" value="NON-SPECIFIC LETHAL 1, ISOFORM M"/>
    <property type="match status" value="1"/>
</dbReference>
<feature type="compositionally biased region" description="Low complexity" evidence="1">
    <location>
        <begin position="236"/>
        <end position="250"/>
    </location>
</feature>
<dbReference type="PANTHER" id="PTHR22443">
    <property type="entry name" value="NON-SPECIFIC LETHAL 1, ISOFORM M"/>
    <property type="match status" value="1"/>
</dbReference>
<dbReference type="InParanoid" id="A0A1X7V9G2"/>
<feature type="compositionally biased region" description="Pro residues" evidence="1">
    <location>
        <begin position="841"/>
        <end position="855"/>
    </location>
</feature>
<dbReference type="Proteomes" id="UP000007879">
    <property type="component" value="Unassembled WGS sequence"/>
</dbReference>
<feature type="region of interest" description="Disordered" evidence="1">
    <location>
        <begin position="749"/>
        <end position="801"/>
    </location>
</feature>
<feature type="region of interest" description="Disordered" evidence="1">
    <location>
        <begin position="665"/>
        <end position="730"/>
    </location>
</feature>
<feature type="domain" description="PEHE" evidence="2">
    <location>
        <begin position="657"/>
        <end position="795"/>
    </location>
</feature>
<accession>A0A1X7V9G2</accession>
<dbReference type="InterPro" id="IPR029332">
    <property type="entry name" value="PEHE_dom"/>
</dbReference>
<feature type="region of interest" description="Disordered" evidence="1">
    <location>
        <begin position="462"/>
        <end position="508"/>
    </location>
</feature>
<evidence type="ECO:0000313" key="4">
    <source>
        <dbReference type="Proteomes" id="UP000007879"/>
    </source>
</evidence>
<gene>
    <name evidence="3" type="primary">105312144</name>
</gene>
<feature type="region of interest" description="Disordered" evidence="1">
    <location>
        <begin position="384"/>
        <end position="409"/>
    </location>
</feature>
<dbReference type="GO" id="GO:0035035">
    <property type="term" value="F:histone acetyltransferase binding"/>
    <property type="evidence" value="ECO:0007669"/>
    <property type="project" value="TreeGrafter"/>
</dbReference>
<name>A0A1X7V9G2_AMPQE</name>
<feature type="region of interest" description="Disordered" evidence="1">
    <location>
        <begin position="236"/>
        <end position="263"/>
    </location>
</feature>
<feature type="compositionally biased region" description="Acidic residues" evidence="1">
    <location>
        <begin position="280"/>
        <end position="293"/>
    </location>
</feature>
<feature type="compositionally biased region" description="Low complexity" evidence="1">
    <location>
        <begin position="759"/>
        <end position="775"/>
    </location>
</feature>
<dbReference type="GO" id="GO:0044545">
    <property type="term" value="C:NSL complex"/>
    <property type="evidence" value="ECO:0007669"/>
    <property type="project" value="TreeGrafter"/>
</dbReference>
<feature type="compositionally biased region" description="Acidic residues" evidence="1">
    <location>
        <begin position="717"/>
        <end position="728"/>
    </location>
</feature>